<feature type="transmembrane region" description="Helical" evidence="1">
    <location>
        <begin position="36"/>
        <end position="55"/>
    </location>
</feature>
<accession>A0A7X1FRD8</accession>
<keyword evidence="4" id="KW-1185">Reference proteome</keyword>
<evidence type="ECO:0000259" key="2">
    <source>
        <dbReference type="Pfam" id="PF01757"/>
    </source>
</evidence>
<comment type="caution">
    <text evidence="3">The sequence shown here is derived from an EMBL/GenBank/DDBJ whole genome shotgun (WGS) entry which is preliminary data.</text>
</comment>
<feature type="transmembrane region" description="Helical" evidence="1">
    <location>
        <begin position="142"/>
        <end position="167"/>
    </location>
</feature>
<evidence type="ECO:0000313" key="4">
    <source>
        <dbReference type="Proteomes" id="UP000566813"/>
    </source>
</evidence>
<dbReference type="AlphaFoldDB" id="A0A7X1FRD8"/>
<feature type="transmembrane region" description="Helical" evidence="1">
    <location>
        <begin position="294"/>
        <end position="317"/>
    </location>
</feature>
<feature type="transmembrane region" description="Helical" evidence="1">
    <location>
        <begin position="271"/>
        <end position="288"/>
    </location>
</feature>
<dbReference type="InterPro" id="IPR050879">
    <property type="entry name" value="Acyltransferase_3"/>
</dbReference>
<gene>
    <name evidence="3" type="ORF">H7F51_08615</name>
</gene>
<protein>
    <submittedName>
        <fullName evidence="3">Acyltransferase</fullName>
    </submittedName>
</protein>
<keyword evidence="1" id="KW-0472">Membrane</keyword>
<dbReference type="RefSeq" id="WP_185663858.1">
    <property type="nucleotide sequence ID" value="NZ_JACLAW010000006.1"/>
</dbReference>
<proteinExistence type="predicted"/>
<dbReference type="PANTHER" id="PTHR23028">
    <property type="entry name" value="ACETYLTRANSFERASE"/>
    <property type="match status" value="1"/>
</dbReference>
<dbReference type="Proteomes" id="UP000566813">
    <property type="component" value="Unassembled WGS sequence"/>
</dbReference>
<feature type="transmembrane region" description="Helical" evidence="1">
    <location>
        <begin position="205"/>
        <end position="223"/>
    </location>
</feature>
<organism evidence="3 4">
    <name type="scientific">Novosphingobium flavum</name>
    <dbReference type="NCBI Taxonomy" id="1778672"/>
    <lineage>
        <taxon>Bacteria</taxon>
        <taxon>Pseudomonadati</taxon>
        <taxon>Pseudomonadota</taxon>
        <taxon>Alphaproteobacteria</taxon>
        <taxon>Sphingomonadales</taxon>
        <taxon>Sphingomonadaceae</taxon>
        <taxon>Novosphingobium</taxon>
    </lineage>
</organism>
<sequence>MFEHLRRLILPSSPGALRLWLALVVVFHHVTRIEVGKAPVLVFFALSGYWVHQVWSRRYCNTVQPCLTFAISRWWRVAPIMVIAAVLCVAVMALVDHGGLSAVAAMPLRQAFSTLFVLGYAQMPVRPVGPAWSLDIEMQFYLVAPLLVPLVQRTSAIAALFAAFVVYTLGIAVYPELVLTSFLVPFVIGMVAARHQWTVSPRLAEGLQALAVLIVAAVCLSPWRTLLLGSEEGGWWPQLNILLAVLVLPQALVSVGRRGGPRDQIWADQSYVVYMLHWPGILLLRGIAWPEGAAWSAGLVAIGLATSLLCWAIHRYYDRPLNRRRARWVDSRRNAARVAVTKGDDSAPVFA</sequence>
<name>A0A7X1FRD8_9SPHN</name>
<feature type="transmembrane region" description="Helical" evidence="1">
    <location>
        <begin position="75"/>
        <end position="95"/>
    </location>
</feature>
<keyword evidence="3" id="KW-0808">Transferase</keyword>
<dbReference type="EMBL" id="JACLAW010000006">
    <property type="protein sequence ID" value="MBC2665584.1"/>
    <property type="molecule type" value="Genomic_DNA"/>
</dbReference>
<dbReference type="Pfam" id="PF01757">
    <property type="entry name" value="Acyl_transf_3"/>
    <property type="match status" value="1"/>
</dbReference>
<dbReference type="GO" id="GO:0016747">
    <property type="term" value="F:acyltransferase activity, transferring groups other than amino-acyl groups"/>
    <property type="evidence" value="ECO:0007669"/>
    <property type="project" value="InterPro"/>
</dbReference>
<keyword evidence="1" id="KW-1133">Transmembrane helix</keyword>
<keyword evidence="3" id="KW-0012">Acyltransferase</keyword>
<dbReference type="InterPro" id="IPR002656">
    <property type="entry name" value="Acyl_transf_3_dom"/>
</dbReference>
<reference evidence="3 4" key="1">
    <citation type="submission" date="2020-08" db="EMBL/GenBank/DDBJ databases">
        <title>The genome sequence of type strain Novosphingobium flavum NBRC 111647.</title>
        <authorList>
            <person name="Liu Y."/>
        </authorList>
    </citation>
    <scope>NUCLEOTIDE SEQUENCE [LARGE SCALE GENOMIC DNA]</scope>
    <source>
        <strain evidence="3 4">NBRC 111647</strain>
    </source>
</reference>
<evidence type="ECO:0000256" key="1">
    <source>
        <dbReference type="SAM" id="Phobius"/>
    </source>
</evidence>
<evidence type="ECO:0000313" key="3">
    <source>
        <dbReference type="EMBL" id="MBC2665584.1"/>
    </source>
</evidence>
<feature type="transmembrane region" description="Helical" evidence="1">
    <location>
        <begin position="235"/>
        <end position="255"/>
    </location>
</feature>
<keyword evidence="1" id="KW-0812">Transmembrane</keyword>
<feature type="domain" description="Acyltransferase 3" evidence="2">
    <location>
        <begin position="16"/>
        <end position="314"/>
    </location>
</feature>